<dbReference type="Pfam" id="PF00188">
    <property type="entry name" value="CAP"/>
    <property type="match status" value="1"/>
</dbReference>
<reference evidence="2 3" key="1">
    <citation type="submission" date="2017-04" db="EMBL/GenBank/DDBJ databases">
        <authorList>
            <person name="Afonso C.L."/>
            <person name="Miller P.J."/>
            <person name="Scott M.A."/>
            <person name="Spackman E."/>
            <person name="Goraichik I."/>
            <person name="Dimitrov K.M."/>
            <person name="Suarez D.L."/>
            <person name="Swayne D.E."/>
        </authorList>
    </citation>
    <scope>NUCLEOTIDE SEQUENCE [LARGE SCALE GENOMIC DNA]</scope>
    <source>
        <strain evidence="2 3">ToBE</strain>
    </source>
</reference>
<protein>
    <submittedName>
        <fullName evidence="2">Uncharacterized protein, YkwD family</fullName>
    </submittedName>
</protein>
<dbReference type="InterPro" id="IPR014258">
    <property type="entry name" value="CAP_domain_YkwD-like"/>
</dbReference>
<sequence length="240" mass="26585">MRRLGLLSGKKILPIVLALLFIFGPAAEGAVYYSPVGYYTQRLFVSWPGWLYRFKLVTQPVSQHWPVPSTPQSQPTTVPSAQFQPIPAPKPSLIPAPKPTPTTPLSGSASYQLSLYEQRVVELVNAERLKAGLTPLQVDLDLSRVARLKAEDMRDKNYFSHNSPTYGSFIEMLRRFGIPYRTAGENIAAGYRSPEAVVAAWMASPGHKSNILNPTFTRLGVGYASGGSYGHYWVQLFIGR</sequence>
<dbReference type="PANTHER" id="PTHR31157">
    <property type="entry name" value="SCP DOMAIN-CONTAINING PROTEIN"/>
    <property type="match status" value="1"/>
</dbReference>
<dbReference type="Proteomes" id="UP000192569">
    <property type="component" value="Chromosome I"/>
</dbReference>
<keyword evidence="3" id="KW-1185">Reference proteome</keyword>
<dbReference type="NCBIfam" id="TIGR02909">
    <property type="entry name" value="spore_YkwD"/>
    <property type="match status" value="1"/>
</dbReference>
<feature type="domain" description="SCP" evidence="1">
    <location>
        <begin position="121"/>
        <end position="237"/>
    </location>
</feature>
<dbReference type="STRING" id="698762.SAMN00808754_0866"/>
<dbReference type="AlphaFoldDB" id="A0A1W1VJF0"/>
<name>A0A1W1VJF0_9FIRM</name>
<proteinExistence type="predicted"/>
<evidence type="ECO:0000259" key="1">
    <source>
        <dbReference type="Pfam" id="PF00188"/>
    </source>
</evidence>
<dbReference type="Gene3D" id="3.40.33.10">
    <property type="entry name" value="CAP"/>
    <property type="match status" value="1"/>
</dbReference>
<dbReference type="InterPro" id="IPR014044">
    <property type="entry name" value="CAP_dom"/>
</dbReference>
<dbReference type="RefSeq" id="WP_084664362.1">
    <property type="nucleotide sequence ID" value="NZ_LT838272.1"/>
</dbReference>
<evidence type="ECO:0000313" key="2">
    <source>
        <dbReference type="EMBL" id="SMB93507.1"/>
    </source>
</evidence>
<gene>
    <name evidence="2" type="ORF">SAMN00808754_0866</name>
</gene>
<dbReference type="PANTHER" id="PTHR31157:SF1">
    <property type="entry name" value="SCP DOMAIN-CONTAINING PROTEIN"/>
    <property type="match status" value="1"/>
</dbReference>
<evidence type="ECO:0000313" key="3">
    <source>
        <dbReference type="Proteomes" id="UP000192569"/>
    </source>
</evidence>
<dbReference type="CDD" id="cd05379">
    <property type="entry name" value="CAP_bacterial"/>
    <property type="match status" value="1"/>
</dbReference>
<dbReference type="SUPFAM" id="SSF55797">
    <property type="entry name" value="PR-1-like"/>
    <property type="match status" value="1"/>
</dbReference>
<dbReference type="InterPro" id="IPR035940">
    <property type="entry name" value="CAP_sf"/>
</dbReference>
<organism evidence="2 3">
    <name type="scientific">Thermanaeromonas toyohensis ToBE</name>
    <dbReference type="NCBI Taxonomy" id="698762"/>
    <lineage>
        <taxon>Bacteria</taxon>
        <taxon>Bacillati</taxon>
        <taxon>Bacillota</taxon>
        <taxon>Clostridia</taxon>
        <taxon>Neomoorellales</taxon>
        <taxon>Neomoorellaceae</taxon>
        <taxon>Thermanaeromonas</taxon>
    </lineage>
</organism>
<accession>A0A1W1VJF0</accession>
<dbReference type="EMBL" id="LT838272">
    <property type="protein sequence ID" value="SMB93507.1"/>
    <property type="molecule type" value="Genomic_DNA"/>
</dbReference>
<dbReference type="OrthoDB" id="9783944at2"/>